<sequence>MTDKAHLHGLLRGIGRADLQPETYTLRDAKECREFFVRARAERGAVWVTKEPGASQGAGIVINPKLGELEEKYLKDPAAAEPVCVGLEEDEDVVVQRYIMNPLLLNKKKMEIRSYWLLASVDPLVVFYHDGTVRLTTSDYNQGDWDNPLIHITNTAQQKKADPNYYDTQTERKWTLAQLAAYLEDHKKVPHGASYLSRTLRPQLIDIIRTVVQAAHPLLLREKSKSGWDGRFELLGMDVILDDQLKVWLTEIQMGPGISRDPGVKQQTLPAMLEELTSIMLEVDQHMLKFGHVKDVNAAVTWERVI</sequence>
<dbReference type="GO" id="GO:0000226">
    <property type="term" value="P:microtubule cytoskeleton organization"/>
    <property type="evidence" value="ECO:0007669"/>
    <property type="project" value="TreeGrafter"/>
</dbReference>
<accession>A0A6B2L8F1</accession>
<dbReference type="PANTHER" id="PTHR12241">
    <property type="entry name" value="TUBULIN POLYGLUTAMYLASE"/>
    <property type="match status" value="1"/>
</dbReference>
<dbReference type="EMBL" id="GIBP01004333">
    <property type="protein sequence ID" value="NDV33302.1"/>
    <property type="molecule type" value="Transcribed_RNA"/>
</dbReference>
<dbReference type="Gene3D" id="3.30.470.20">
    <property type="entry name" value="ATP-grasp fold, B domain"/>
    <property type="match status" value="1"/>
</dbReference>
<reference evidence="4" key="1">
    <citation type="journal article" date="2020" name="J. Eukaryot. Microbiol.">
        <title>De novo Sequencing, Assembly and Annotation of the Transcriptome for the Free-Living Testate Amoeba Arcella intermedia.</title>
        <authorList>
            <person name="Ribeiro G.M."/>
            <person name="Porfirio-Sousa A.L."/>
            <person name="Maurer-Alcala X.X."/>
            <person name="Katz L.A."/>
            <person name="Lahr D.J.G."/>
        </authorList>
    </citation>
    <scope>NUCLEOTIDE SEQUENCE</scope>
</reference>
<organism evidence="4">
    <name type="scientific">Arcella intermedia</name>
    <dbReference type="NCBI Taxonomy" id="1963864"/>
    <lineage>
        <taxon>Eukaryota</taxon>
        <taxon>Amoebozoa</taxon>
        <taxon>Tubulinea</taxon>
        <taxon>Elardia</taxon>
        <taxon>Arcellinida</taxon>
        <taxon>Sphaerothecina</taxon>
        <taxon>Arcellidae</taxon>
        <taxon>Arcella</taxon>
    </lineage>
</organism>
<proteinExistence type="predicted"/>
<dbReference type="SUPFAM" id="SSF56059">
    <property type="entry name" value="Glutathione synthetase ATP-binding domain-like"/>
    <property type="match status" value="1"/>
</dbReference>
<keyword evidence="3" id="KW-0067">ATP-binding</keyword>
<dbReference type="InterPro" id="IPR004344">
    <property type="entry name" value="TTL/TTLL_fam"/>
</dbReference>
<evidence type="ECO:0008006" key="5">
    <source>
        <dbReference type="Google" id="ProtNLM"/>
    </source>
</evidence>
<keyword evidence="1" id="KW-0436">Ligase</keyword>
<keyword evidence="2" id="KW-0547">Nucleotide-binding</keyword>
<dbReference type="Pfam" id="PF03133">
    <property type="entry name" value="TTL"/>
    <property type="match status" value="1"/>
</dbReference>
<evidence type="ECO:0000256" key="3">
    <source>
        <dbReference type="ARBA" id="ARBA00022840"/>
    </source>
</evidence>
<evidence type="ECO:0000256" key="1">
    <source>
        <dbReference type="ARBA" id="ARBA00022598"/>
    </source>
</evidence>
<dbReference type="GO" id="GO:0070740">
    <property type="term" value="F:tubulin-glutamic acid ligase activity"/>
    <property type="evidence" value="ECO:0007669"/>
    <property type="project" value="TreeGrafter"/>
</dbReference>
<dbReference type="AlphaFoldDB" id="A0A6B2L8F1"/>
<dbReference type="GO" id="GO:0036064">
    <property type="term" value="C:ciliary basal body"/>
    <property type="evidence" value="ECO:0007669"/>
    <property type="project" value="TreeGrafter"/>
</dbReference>
<evidence type="ECO:0000256" key="2">
    <source>
        <dbReference type="ARBA" id="ARBA00022741"/>
    </source>
</evidence>
<protein>
    <recommendedName>
        <fullName evidence="5">Tubulin--tyrosine ligase-like protein 9</fullName>
    </recommendedName>
</protein>
<name>A0A6B2L8F1_9EUKA</name>
<dbReference type="GO" id="GO:0015631">
    <property type="term" value="F:tubulin binding"/>
    <property type="evidence" value="ECO:0007669"/>
    <property type="project" value="TreeGrafter"/>
</dbReference>
<dbReference type="PROSITE" id="PS51221">
    <property type="entry name" value="TTL"/>
    <property type="match status" value="1"/>
</dbReference>
<evidence type="ECO:0000313" key="4">
    <source>
        <dbReference type="EMBL" id="NDV33302.1"/>
    </source>
</evidence>
<dbReference type="GO" id="GO:0005524">
    <property type="term" value="F:ATP binding"/>
    <property type="evidence" value="ECO:0007669"/>
    <property type="project" value="UniProtKB-KW"/>
</dbReference>